<dbReference type="Gene3D" id="3.30.1330.120">
    <property type="entry name" value="2-methylcitrate dehydratase PrpD"/>
    <property type="match status" value="1"/>
</dbReference>
<dbReference type="InterPro" id="IPR005656">
    <property type="entry name" value="MmgE_PrpD"/>
</dbReference>
<dbReference type="PANTHER" id="PTHR16943">
    <property type="entry name" value="2-METHYLCITRATE DEHYDRATASE-RELATED"/>
    <property type="match status" value="1"/>
</dbReference>
<reference evidence="4 5" key="1">
    <citation type="submission" date="2019-10" db="EMBL/GenBank/DDBJ databases">
        <title>Rubrobacter sp nov SCSIO 52915 isolated from a deep-sea sediment in the South China Sea.</title>
        <authorList>
            <person name="Chen R.W."/>
        </authorList>
    </citation>
    <scope>NUCLEOTIDE SEQUENCE [LARGE SCALE GENOMIC DNA]</scope>
    <source>
        <strain evidence="4 5">SCSIO 52915</strain>
    </source>
</reference>
<dbReference type="InterPro" id="IPR045336">
    <property type="entry name" value="MmgE_PrpD_N"/>
</dbReference>
<accession>A0A6G8PWF2</accession>
<organism evidence="4 5">
    <name type="scientific">Rubrobacter marinus</name>
    <dbReference type="NCBI Taxonomy" id="2653852"/>
    <lineage>
        <taxon>Bacteria</taxon>
        <taxon>Bacillati</taxon>
        <taxon>Actinomycetota</taxon>
        <taxon>Rubrobacteria</taxon>
        <taxon>Rubrobacterales</taxon>
        <taxon>Rubrobacteraceae</taxon>
        <taxon>Rubrobacter</taxon>
    </lineage>
</organism>
<comment type="similarity">
    <text evidence="1">Belongs to the PrpD family.</text>
</comment>
<dbReference type="Gene3D" id="1.10.4100.10">
    <property type="entry name" value="2-methylcitrate dehydratase PrpD"/>
    <property type="match status" value="1"/>
</dbReference>
<dbReference type="PANTHER" id="PTHR16943:SF8">
    <property type="entry name" value="2-METHYLCITRATE DEHYDRATASE"/>
    <property type="match status" value="1"/>
</dbReference>
<dbReference type="InterPro" id="IPR045337">
    <property type="entry name" value="MmgE_PrpD_C"/>
</dbReference>
<dbReference type="Proteomes" id="UP000502706">
    <property type="component" value="Chromosome"/>
</dbReference>
<evidence type="ECO:0000259" key="3">
    <source>
        <dbReference type="Pfam" id="PF19305"/>
    </source>
</evidence>
<dbReference type="SUPFAM" id="SSF103378">
    <property type="entry name" value="2-methylcitrate dehydratase PrpD"/>
    <property type="match status" value="1"/>
</dbReference>
<proteinExistence type="inferred from homology"/>
<dbReference type="EMBL" id="CP045121">
    <property type="protein sequence ID" value="QIN78477.1"/>
    <property type="molecule type" value="Genomic_DNA"/>
</dbReference>
<dbReference type="KEGG" id="rmar:GBA65_08020"/>
<dbReference type="Pfam" id="PF03972">
    <property type="entry name" value="MmgE_PrpD_N"/>
    <property type="match status" value="1"/>
</dbReference>
<evidence type="ECO:0000313" key="4">
    <source>
        <dbReference type="EMBL" id="QIN78477.1"/>
    </source>
</evidence>
<feature type="domain" description="MmgE/PrpD N-terminal" evidence="2">
    <location>
        <begin position="24"/>
        <end position="264"/>
    </location>
</feature>
<evidence type="ECO:0000256" key="1">
    <source>
        <dbReference type="ARBA" id="ARBA00006174"/>
    </source>
</evidence>
<dbReference type="InterPro" id="IPR042188">
    <property type="entry name" value="MmgE/PrpD_sf_2"/>
</dbReference>
<keyword evidence="5" id="KW-1185">Reference proteome</keyword>
<dbReference type="Pfam" id="PF19305">
    <property type="entry name" value="MmgE_PrpD_C"/>
    <property type="match status" value="1"/>
</dbReference>
<dbReference type="AlphaFoldDB" id="A0A6G8PWF2"/>
<evidence type="ECO:0000259" key="2">
    <source>
        <dbReference type="Pfam" id="PF03972"/>
    </source>
</evidence>
<dbReference type="GO" id="GO:0016829">
    <property type="term" value="F:lyase activity"/>
    <property type="evidence" value="ECO:0007669"/>
    <property type="project" value="InterPro"/>
</dbReference>
<feature type="domain" description="MmgE/PrpD C-terminal" evidence="3">
    <location>
        <begin position="286"/>
        <end position="449"/>
    </location>
</feature>
<evidence type="ECO:0000313" key="5">
    <source>
        <dbReference type="Proteomes" id="UP000502706"/>
    </source>
</evidence>
<dbReference type="InterPro" id="IPR042183">
    <property type="entry name" value="MmgE/PrpD_sf_1"/>
</dbReference>
<sequence length="482" mass="50577">MEDGASRVIASRRGGVGEGLSGRVAEAAHGIKFEDMPADVVEMAKILMLDALGIAFASRAELFAEQALAGVGRISGDGGATVVGSARTVDPGSAALLNGLLIHGLDFDDTHLSGVLHTSAGVLPAALAAGELEGRSGREVLRAFVLGTEVAARVGMAAAGRFHKQGFHPTGVAGAFGAAVAAGLLFGLDARELATAQGIVGSMASGILEFLEEGTWTKRVHPGWSAKAGLTAASLAGAGFTGPSAVYEGRYGLYASHLGTRDLPLQAVAEGLGERWEVLNVAVKPYPACHFVHAFIDAALELLQGEGFAAEDVDRITCKIAAEEVEAVCEPVENKRRPKSTYDAQFSVPYVVASAIVRRRRLGIKDFDEESIGDEAVLDLAGRVDYEVDPEAGFPDHFSGEVVIALRDGRTISWREQVNRGAPDRPLGRDEIREKFDLNASVKLSKEQAALVAGRIEGLDESGSIEGVTRALRVETGSARLM</sequence>
<name>A0A6G8PWF2_9ACTN</name>
<gene>
    <name evidence="4" type="ORF">GBA65_08020</name>
</gene>
<protein>
    <submittedName>
        <fullName evidence="4">MmgE/PrpD family protein</fullName>
    </submittedName>
</protein>
<dbReference type="InterPro" id="IPR036148">
    <property type="entry name" value="MmgE/PrpD_sf"/>
</dbReference>